<evidence type="ECO:0000313" key="8">
    <source>
        <dbReference type="Proteomes" id="UP000093080"/>
    </source>
</evidence>
<keyword evidence="3" id="KW-0732">Signal</keyword>
<dbReference type="GO" id="GO:0016491">
    <property type="term" value="F:oxidoreductase activity"/>
    <property type="evidence" value="ECO:0007669"/>
    <property type="project" value="TreeGrafter"/>
</dbReference>
<dbReference type="PROSITE" id="PS51007">
    <property type="entry name" value="CYTC"/>
    <property type="match status" value="1"/>
</dbReference>
<evidence type="ECO:0000256" key="4">
    <source>
        <dbReference type="ARBA" id="ARBA00023004"/>
    </source>
</evidence>
<dbReference type="GO" id="GO:0020037">
    <property type="term" value="F:heme binding"/>
    <property type="evidence" value="ECO:0007669"/>
    <property type="project" value="InterPro"/>
</dbReference>
<dbReference type="InterPro" id="IPR036909">
    <property type="entry name" value="Cyt_c-like_dom_sf"/>
</dbReference>
<evidence type="ECO:0000256" key="2">
    <source>
        <dbReference type="ARBA" id="ARBA00022723"/>
    </source>
</evidence>
<sequence length="499" mass="55634">MKSYARLLVYWLVVMLVTGILTNTAIADSGNDKNLSDETTECLECHIDATSFVVNDWKRSKHYFNGTGCYECHKSDESNPAAFKHNGYVISTLVTPKQCASCHPGVVKEYTNSIHSKSGLIAHNAEAKAGGNFAVIVLQMMGWGPKTIIPHGDYWKDIVNDPAWTYAGVPEKLKTSTPKATDILNVFSGFGCYSCHGTIIKIVRKSEDKVVFDLTTWPMIGAGTVNPDGTTGSCVACHPFHSFKLRVVRAGVGACGRCHESEDHPNYEMYGRSLHGAMFLSKAHEWNLDSPAIKAGRDYFAPTCATCHMGAVYDGDDMIYPPTHNPASISKWKLGMWKVTVVRKAGMSDPGIPNIKFPSDGLKNRERAIAMCSQCHTKQWVANALINGDLSMATLDYFRQIALKVENDLQEAGLHTPADRKIVRDIGAMAVRPTCIAMFHYAPGYIWWDGIYKLAFELTEWLENSVEPRLGADYVSKYVSWIKEHKEKVEKYREKRQLK</sequence>
<dbReference type="SUPFAM" id="SSF46626">
    <property type="entry name" value="Cytochrome c"/>
    <property type="match status" value="1"/>
</dbReference>
<dbReference type="SUPFAM" id="SSF48695">
    <property type="entry name" value="Multiheme cytochromes"/>
    <property type="match status" value="1"/>
</dbReference>
<keyword evidence="1 5" id="KW-0349">Heme</keyword>
<reference evidence="7 8" key="1">
    <citation type="submission" date="2016-06" db="EMBL/GenBank/DDBJ databases">
        <title>Respiratory ammonification of nitrate coupled to the oxidation of elemental sulfur in deep-sea autotrophic thermophilic bacteria.</title>
        <authorList>
            <person name="Slobodkina G.B."/>
            <person name="Mardanov A.V."/>
            <person name="Ravin N.V."/>
            <person name="Frolova A.A."/>
            <person name="Viryasiv M.B."/>
            <person name="Chernyh N.A."/>
            <person name="Bonch-Osmolovskaya E.A."/>
            <person name="Slobodkin A.I."/>
        </authorList>
    </citation>
    <scope>NUCLEOTIDE SEQUENCE [LARGE SCALE GENOMIC DNA]</scope>
    <source>
        <strain evidence="7 8">S69</strain>
    </source>
</reference>
<dbReference type="Gene3D" id="1.20.850.10">
    <property type="entry name" value="Hydroxylamine Oxidoreductase, Chain A, domain 2"/>
    <property type="match status" value="1"/>
</dbReference>
<dbReference type="STRING" id="1156395.DBT_1609"/>
<dbReference type="Pfam" id="PF13447">
    <property type="entry name" value="Multi-haem_cyto"/>
    <property type="match status" value="1"/>
</dbReference>
<dbReference type="GO" id="GO:0009055">
    <property type="term" value="F:electron transfer activity"/>
    <property type="evidence" value="ECO:0007669"/>
    <property type="project" value="InterPro"/>
</dbReference>
<dbReference type="OrthoDB" id="9814800at2"/>
<evidence type="ECO:0000256" key="3">
    <source>
        <dbReference type="ARBA" id="ARBA00022729"/>
    </source>
</evidence>
<name>A0A1B9F5H1_9BACT</name>
<proteinExistence type="predicted"/>
<keyword evidence="8" id="KW-1185">Reference proteome</keyword>
<evidence type="ECO:0000313" key="7">
    <source>
        <dbReference type="EMBL" id="OCC15123.1"/>
    </source>
</evidence>
<comment type="caution">
    <text evidence="7">The sequence shown here is derived from an EMBL/GenBank/DDBJ whole genome shotgun (WGS) entry which is preliminary data.</text>
</comment>
<keyword evidence="2 5" id="KW-0479">Metal-binding</keyword>
<feature type="domain" description="Cytochrome c" evidence="6">
    <location>
        <begin position="291"/>
        <end position="486"/>
    </location>
</feature>
<protein>
    <submittedName>
        <fullName evidence="7">Multi-heme cytochrome</fullName>
    </submittedName>
</protein>
<accession>A0A1B9F5H1</accession>
<dbReference type="PANTHER" id="PTHR35038">
    <property type="entry name" value="DISSIMILATORY SULFITE REDUCTASE SIRA"/>
    <property type="match status" value="1"/>
</dbReference>
<dbReference type="PANTHER" id="PTHR35038:SF6">
    <property type="entry name" value="SURFACE LOCALIZED DECAHEME CYTOCHROME C LIPOPROTEIN"/>
    <property type="match status" value="1"/>
</dbReference>
<dbReference type="InterPro" id="IPR051829">
    <property type="entry name" value="Multiheme_Cytochr_ET"/>
</dbReference>
<organism evidence="7 8">
    <name type="scientific">Dissulfuribacter thermophilus</name>
    <dbReference type="NCBI Taxonomy" id="1156395"/>
    <lineage>
        <taxon>Bacteria</taxon>
        <taxon>Pseudomonadati</taxon>
        <taxon>Thermodesulfobacteriota</taxon>
        <taxon>Dissulfuribacteria</taxon>
        <taxon>Dissulfuribacterales</taxon>
        <taxon>Dissulfuribacteraceae</taxon>
        <taxon>Dissulfuribacter</taxon>
    </lineage>
</organism>
<dbReference type="EMBL" id="MAGO01000007">
    <property type="protein sequence ID" value="OCC15123.1"/>
    <property type="molecule type" value="Genomic_DNA"/>
</dbReference>
<evidence type="ECO:0000256" key="5">
    <source>
        <dbReference type="PROSITE-ProRule" id="PRU00433"/>
    </source>
</evidence>
<keyword evidence="4 5" id="KW-0408">Iron</keyword>
<evidence type="ECO:0000259" key="6">
    <source>
        <dbReference type="PROSITE" id="PS51007"/>
    </source>
</evidence>
<dbReference type="Proteomes" id="UP000093080">
    <property type="component" value="Unassembled WGS sequence"/>
</dbReference>
<evidence type="ECO:0000256" key="1">
    <source>
        <dbReference type="ARBA" id="ARBA00022617"/>
    </source>
</evidence>
<gene>
    <name evidence="7" type="ORF">DBT_1609</name>
</gene>
<dbReference type="InterPro" id="IPR036280">
    <property type="entry name" value="Multihaem_cyt_sf"/>
</dbReference>
<dbReference type="AlphaFoldDB" id="A0A1B9F5H1"/>
<dbReference type="GO" id="GO:0046872">
    <property type="term" value="F:metal ion binding"/>
    <property type="evidence" value="ECO:0007669"/>
    <property type="project" value="UniProtKB-KW"/>
</dbReference>
<dbReference type="RefSeq" id="WP_067618679.1">
    <property type="nucleotide sequence ID" value="NZ_MAGO01000007.1"/>
</dbReference>
<dbReference type="Gene3D" id="1.10.780.10">
    <property type="entry name" value="Hydroxylamine Oxidoreductase, Chain A, domain 1"/>
    <property type="match status" value="1"/>
</dbReference>
<dbReference type="InterPro" id="IPR009056">
    <property type="entry name" value="Cyt_c-like_dom"/>
</dbReference>